<evidence type="ECO:0000313" key="1">
    <source>
        <dbReference type="EMBL" id="SHF81207.1"/>
    </source>
</evidence>
<dbReference type="AlphaFoldDB" id="A0A1M5EPX1"/>
<reference evidence="2" key="1">
    <citation type="submission" date="2016-11" db="EMBL/GenBank/DDBJ databases">
        <authorList>
            <person name="Varghese N."/>
            <person name="Submissions S."/>
        </authorList>
    </citation>
    <scope>NUCLEOTIDE SEQUENCE [LARGE SCALE GENOMIC DNA]</scope>
    <source>
        <strain evidence="2">DSM 27619</strain>
    </source>
</reference>
<gene>
    <name evidence="1" type="ORF">SAMN05443633_10716</name>
</gene>
<dbReference type="Proteomes" id="UP000184518">
    <property type="component" value="Unassembled WGS sequence"/>
</dbReference>
<organism evidence="1 2">
    <name type="scientific">Chryseobacterium arachidis</name>
    <dbReference type="NCBI Taxonomy" id="1416778"/>
    <lineage>
        <taxon>Bacteria</taxon>
        <taxon>Pseudomonadati</taxon>
        <taxon>Bacteroidota</taxon>
        <taxon>Flavobacteriia</taxon>
        <taxon>Flavobacteriales</taxon>
        <taxon>Weeksellaceae</taxon>
        <taxon>Chryseobacterium group</taxon>
        <taxon>Chryseobacterium</taxon>
    </lineage>
</organism>
<proteinExistence type="predicted"/>
<dbReference type="EMBL" id="FQUT01000007">
    <property type="protein sequence ID" value="SHF81207.1"/>
    <property type="molecule type" value="Genomic_DNA"/>
</dbReference>
<accession>A0A1M5EPX1</accession>
<name>A0A1M5EPX1_9FLAO</name>
<evidence type="ECO:0000313" key="2">
    <source>
        <dbReference type="Proteomes" id="UP000184518"/>
    </source>
</evidence>
<keyword evidence="2" id="KW-1185">Reference proteome</keyword>
<sequence length="34" mass="4159">MQKYIANQEYQNPYFQRLKKILFAVKEYCGSEKV</sequence>
<protein>
    <submittedName>
        <fullName evidence="1">Uncharacterized protein</fullName>
    </submittedName>
</protein>